<proteinExistence type="inferred from homology"/>
<dbReference type="InterPro" id="IPR000792">
    <property type="entry name" value="Tscrpt_reg_LuxR_C"/>
</dbReference>
<dbReference type="InterPro" id="IPR039425">
    <property type="entry name" value="RNA_pol_sigma-70-like"/>
</dbReference>
<evidence type="ECO:0000313" key="9">
    <source>
        <dbReference type="Proteomes" id="UP000546007"/>
    </source>
</evidence>
<evidence type="ECO:0000259" key="7">
    <source>
        <dbReference type="PROSITE" id="PS50043"/>
    </source>
</evidence>
<dbReference type="GeneID" id="93102334"/>
<dbReference type="PANTHER" id="PTHR43133:SF46">
    <property type="entry name" value="RNA POLYMERASE SIGMA-70 FACTOR ECF SUBFAMILY"/>
    <property type="match status" value="1"/>
</dbReference>
<dbReference type="InterPro" id="IPR007627">
    <property type="entry name" value="RNA_pol_sigma70_r2"/>
</dbReference>
<comment type="caution">
    <text evidence="8">The sequence shown here is derived from an EMBL/GenBank/DDBJ whole genome shotgun (WGS) entry which is preliminary data.</text>
</comment>
<dbReference type="Gene3D" id="1.10.1740.10">
    <property type="match status" value="1"/>
</dbReference>
<dbReference type="Pfam" id="PF04542">
    <property type="entry name" value="Sigma70_r2"/>
    <property type="match status" value="1"/>
</dbReference>
<keyword evidence="3" id="KW-0805">Transcription regulation</keyword>
<dbReference type="Proteomes" id="UP000546007">
    <property type="component" value="Unassembled WGS sequence"/>
</dbReference>
<evidence type="ECO:0000256" key="1">
    <source>
        <dbReference type="ARBA" id="ARBA00007788"/>
    </source>
</evidence>
<evidence type="ECO:0000256" key="5">
    <source>
        <dbReference type="ARBA" id="ARBA00023163"/>
    </source>
</evidence>
<keyword evidence="5" id="KW-0804">Transcription</keyword>
<dbReference type="PRINTS" id="PR00038">
    <property type="entry name" value="HTHLUXR"/>
</dbReference>
<evidence type="ECO:0000256" key="4">
    <source>
        <dbReference type="ARBA" id="ARBA00023082"/>
    </source>
</evidence>
<evidence type="ECO:0000256" key="3">
    <source>
        <dbReference type="ARBA" id="ARBA00023015"/>
    </source>
</evidence>
<dbReference type="GO" id="GO:0003677">
    <property type="term" value="F:DNA binding"/>
    <property type="evidence" value="ECO:0007669"/>
    <property type="project" value="InterPro"/>
</dbReference>
<protein>
    <recommendedName>
        <fullName evidence="2">RNA polymerase sigma factor SigS</fullName>
    </recommendedName>
</protein>
<organism evidence="8 9">
    <name type="scientific">Butyricimonas faecihominis</name>
    <dbReference type="NCBI Taxonomy" id="1472416"/>
    <lineage>
        <taxon>Bacteria</taxon>
        <taxon>Pseudomonadati</taxon>
        <taxon>Bacteroidota</taxon>
        <taxon>Bacteroidia</taxon>
        <taxon>Bacteroidales</taxon>
        <taxon>Odoribacteraceae</taxon>
        <taxon>Butyricimonas</taxon>
    </lineage>
</organism>
<dbReference type="InterPro" id="IPR013325">
    <property type="entry name" value="RNA_pol_sigma_r2"/>
</dbReference>
<dbReference type="GO" id="GO:0016987">
    <property type="term" value="F:sigma factor activity"/>
    <property type="evidence" value="ECO:0007669"/>
    <property type="project" value="UniProtKB-KW"/>
</dbReference>
<dbReference type="PROSITE" id="PS50043">
    <property type="entry name" value="HTH_LUXR_2"/>
    <property type="match status" value="1"/>
</dbReference>
<dbReference type="InterPro" id="IPR014284">
    <property type="entry name" value="RNA_pol_sigma-70_dom"/>
</dbReference>
<dbReference type="AlphaFoldDB" id="A0A7W6HWH1"/>
<dbReference type="SUPFAM" id="SSF88946">
    <property type="entry name" value="Sigma2 domain of RNA polymerase sigma factors"/>
    <property type="match status" value="1"/>
</dbReference>
<keyword evidence="9" id="KW-1185">Reference proteome</keyword>
<dbReference type="GO" id="GO:0006352">
    <property type="term" value="P:DNA-templated transcription initiation"/>
    <property type="evidence" value="ECO:0007669"/>
    <property type="project" value="InterPro"/>
</dbReference>
<keyword evidence="4" id="KW-0731">Sigma factor</keyword>
<feature type="domain" description="HTH luxR-type" evidence="7">
    <location>
        <begin position="121"/>
        <end position="185"/>
    </location>
</feature>
<name>A0A7W6HWH1_9BACT</name>
<dbReference type="NCBIfam" id="TIGR02985">
    <property type="entry name" value="Sig70_bacteroi1"/>
    <property type="match status" value="1"/>
</dbReference>
<comment type="similarity">
    <text evidence="1">Belongs to the sigma-70 factor family.</text>
</comment>
<dbReference type="SUPFAM" id="SSF46894">
    <property type="entry name" value="C-terminal effector domain of the bipartite response regulators"/>
    <property type="match status" value="1"/>
</dbReference>
<evidence type="ECO:0000256" key="2">
    <source>
        <dbReference type="ARBA" id="ARBA00021245"/>
    </source>
</evidence>
<evidence type="ECO:0000256" key="6">
    <source>
        <dbReference type="ARBA" id="ARBA00024701"/>
    </source>
</evidence>
<dbReference type="NCBIfam" id="TIGR02937">
    <property type="entry name" value="sigma70-ECF"/>
    <property type="match status" value="1"/>
</dbReference>
<dbReference type="Pfam" id="PF00196">
    <property type="entry name" value="GerE"/>
    <property type="match status" value="1"/>
</dbReference>
<comment type="function">
    <text evidence="6">Sigma factors are initiation factors that promote the attachment of RNA polymerase to specific initiation sites and are then released. Sigma-S contributes to the protection against external stress, thus playing a role in cellular fitness and survival.</text>
</comment>
<sequence>MTEERGEYIRFLNGEVLVFKHFFKEHFPKFFAFTSRFIDDSYVREDIVQETFIIVWSRHLKVFDSEMALQAFIYRTLRNKCLDYIRHEKIKERYSSEYSKERETSDYLMQAIIDEESRFLIHKAIKSLTPQVQAVIKLHLEGKKNKEIAEEMGISETTVKFHKSVAYRELNKSLGHLFLMITMLS</sequence>
<dbReference type="RefSeq" id="WP_151412231.1">
    <property type="nucleotide sequence ID" value="NZ_AP028155.1"/>
</dbReference>
<dbReference type="CDD" id="cd06170">
    <property type="entry name" value="LuxR_C_like"/>
    <property type="match status" value="1"/>
</dbReference>
<dbReference type="Gene3D" id="1.10.10.10">
    <property type="entry name" value="Winged helix-like DNA-binding domain superfamily/Winged helix DNA-binding domain"/>
    <property type="match status" value="1"/>
</dbReference>
<accession>A0A7W6HWH1</accession>
<dbReference type="InterPro" id="IPR036388">
    <property type="entry name" value="WH-like_DNA-bd_sf"/>
</dbReference>
<dbReference type="EMBL" id="JACIES010000004">
    <property type="protein sequence ID" value="MBB4026260.1"/>
    <property type="molecule type" value="Genomic_DNA"/>
</dbReference>
<dbReference type="OrthoDB" id="9784984at2"/>
<dbReference type="InterPro" id="IPR016032">
    <property type="entry name" value="Sig_transdc_resp-reg_C-effctor"/>
</dbReference>
<reference evidence="8 9" key="1">
    <citation type="submission" date="2020-08" db="EMBL/GenBank/DDBJ databases">
        <title>Genomic Encyclopedia of Type Strains, Phase IV (KMG-IV): sequencing the most valuable type-strain genomes for metagenomic binning, comparative biology and taxonomic classification.</title>
        <authorList>
            <person name="Goeker M."/>
        </authorList>
    </citation>
    <scope>NUCLEOTIDE SEQUENCE [LARGE SCALE GENOMIC DNA]</scope>
    <source>
        <strain evidence="8 9">DSM 105721</strain>
    </source>
</reference>
<gene>
    <name evidence="8" type="ORF">GGR14_002050</name>
</gene>
<evidence type="ECO:0000313" key="8">
    <source>
        <dbReference type="EMBL" id="MBB4026260.1"/>
    </source>
</evidence>
<dbReference type="SMART" id="SM00421">
    <property type="entry name" value="HTH_LUXR"/>
    <property type="match status" value="1"/>
</dbReference>
<dbReference type="InterPro" id="IPR014327">
    <property type="entry name" value="RNA_pol_sigma70_bacteroid"/>
</dbReference>
<dbReference type="PANTHER" id="PTHR43133">
    <property type="entry name" value="RNA POLYMERASE ECF-TYPE SIGMA FACTO"/>
    <property type="match status" value="1"/>
</dbReference>